<sequence>MKTAFALAATLALAAGCATQDVQVAQATPTCKVAPVTTASATEASVKKPVSEIRQREAQMDLASSSYRMRNLDRQGLFMNNVEDAIRDCDTAINR</sequence>
<evidence type="ECO:0000313" key="2">
    <source>
        <dbReference type="EMBL" id="QJR10745.1"/>
    </source>
</evidence>
<keyword evidence="3" id="KW-1185">Reference proteome</keyword>
<protein>
    <recommendedName>
        <fullName evidence="4">Lipoprotein</fullName>
    </recommendedName>
</protein>
<dbReference type="PROSITE" id="PS51257">
    <property type="entry name" value="PROKAR_LIPOPROTEIN"/>
    <property type="match status" value="1"/>
</dbReference>
<evidence type="ECO:0008006" key="4">
    <source>
        <dbReference type="Google" id="ProtNLM"/>
    </source>
</evidence>
<gene>
    <name evidence="2" type="ORF">DSM104443_01814</name>
</gene>
<dbReference type="Proteomes" id="UP000501534">
    <property type="component" value="Chromosome"/>
</dbReference>
<keyword evidence="1" id="KW-0732">Signal</keyword>
<organism evidence="2 3">
    <name type="scientific">Usitatibacter rugosus</name>
    <dbReference type="NCBI Taxonomy" id="2732067"/>
    <lineage>
        <taxon>Bacteria</taxon>
        <taxon>Pseudomonadati</taxon>
        <taxon>Pseudomonadota</taxon>
        <taxon>Betaproteobacteria</taxon>
        <taxon>Nitrosomonadales</taxon>
        <taxon>Usitatibacteraceae</taxon>
        <taxon>Usitatibacter</taxon>
    </lineage>
</organism>
<name>A0A6M4GUQ6_9PROT</name>
<dbReference type="EMBL" id="CP053069">
    <property type="protein sequence ID" value="QJR10745.1"/>
    <property type="molecule type" value="Genomic_DNA"/>
</dbReference>
<dbReference type="RefSeq" id="WP_171091510.1">
    <property type="nucleotide sequence ID" value="NZ_CP053069.1"/>
</dbReference>
<evidence type="ECO:0000256" key="1">
    <source>
        <dbReference type="SAM" id="SignalP"/>
    </source>
</evidence>
<dbReference type="KEGG" id="uru:DSM104443_01814"/>
<evidence type="ECO:0000313" key="3">
    <source>
        <dbReference type="Proteomes" id="UP000501534"/>
    </source>
</evidence>
<feature type="signal peptide" evidence="1">
    <location>
        <begin position="1"/>
        <end position="20"/>
    </location>
</feature>
<accession>A0A6M4GUQ6</accession>
<dbReference type="AlphaFoldDB" id="A0A6M4GUQ6"/>
<feature type="chain" id="PRO_5027102707" description="Lipoprotein" evidence="1">
    <location>
        <begin position="21"/>
        <end position="95"/>
    </location>
</feature>
<proteinExistence type="predicted"/>
<reference evidence="2 3" key="1">
    <citation type="submission" date="2020-04" db="EMBL/GenBank/DDBJ databases">
        <title>Usitatibacter rugosus gen. nov., sp. nov. and Usitatibacter palustris sp. nov., novel members of Usitatibacteraceae fam. nov. within the order Nitrosomonadales isolated from soil.</title>
        <authorList>
            <person name="Huber K.J."/>
            <person name="Neumann-Schaal M."/>
            <person name="Geppert A."/>
            <person name="Luckner M."/>
            <person name="Wanner G."/>
            <person name="Overmann J."/>
        </authorList>
    </citation>
    <scope>NUCLEOTIDE SEQUENCE [LARGE SCALE GENOMIC DNA]</scope>
    <source>
        <strain evidence="2 3">0125_3</strain>
    </source>
</reference>